<organism evidence="1 2">
    <name type="scientific">Armillaria gallica</name>
    <name type="common">Bulbous honey fungus</name>
    <name type="synonym">Armillaria bulbosa</name>
    <dbReference type="NCBI Taxonomy" id="47427"/>
    <lineage>
        <taxon>Eukaryota</taxon>
        <taxon>Fungi</taxon>
        <taxon>Dikarya</taxon>
        <taxon>Basidiomycota</taxon>
        <taxon>Agaricomycotina</taxon>
        <taxon>Agaricomycetes</taxon>
        <taxon>Agaricomycetidae</taxon>
        <taxon>Agaricales</taxon>
        <taxon>Marasmiineae</taxon>
        <taxon>Physalacriaceae</taxon>
        <taxon>Armillaria</taxon>
    </lineage>
</organism>
<keyword evidence="2" id="KW-1185">Reference proteome</keyword>
<protein>
    <submittedName>
        <fullName evidence="1">Uncharacterized protein</fullName>
    </submittedName>
</protein>
<accession>A0A2H3CQW9</accession>
<evidence type="ECO:0000313" key="1">
    <source>
        <dbReference type="EMBL" id="PBK85445.1"/>
    </source>
</evidence>
<name>A0A2H3CQW9_ARMGA</name>
<gene>
    <name evidence="1" type="ORF">ARMGADRAFT_1036471</name>
</gene>
<dbReference type="InParanoid" id="A0A2H3CQW9"/>
<sequence length="324" mass="37361">MASCLIFLRGNSNPRQEKWMSSQLVIKNEGIHSVVFKELVPSSSSEQFSIITYCKPPTVIVTTLLSLEGYRFHIEVAQYQGPGFVAMDNMLARTNTKGAGLIVMEDEEQTKRMMLSFLPWISGAVRSWNNLYKYRSVGTAIIFDCLLEGNIRLRRVAYHFYKHLRNPKQAPLLYIRNHLLICRNRNTYNLPITTAQDQRIIAHRRNTWAAGMVFTEGRVPARSRPVAYSNQIKGNDWVQRQNITTGSKATFGVRESAQLKERWRRSVSIWRSSAEPRTVQTRSQDVRIEYGERGDFRRFAEGLKEQAYIEPNFGGLNSNYQARV</sequence>
<evidence type="ECO:0000313" key="2">
    <source>
        <dbReference type="Proteomes" id="UP000217790"/>
    </source>
</evidence>
<dbReference type="AlphaFoldDB" id="A0A2H3CQW9"/>
<dbReference type="Proteomes" id="UP000217790">
    <property type="component" value="Unassembled WGS sequence"/>
</dbReference>
<reference evidence="2" key="1">
    <citation type="journal article" date="2017" name="Nat. Ecol. Evol.">
        <title>Genome expansion and lineage-specific genetic innovations in the forest pathogenic fungi Armillaria.</title>
        <authorList>
            <person name="Sipos G."/>
            <person name="Prasanna A.N."/>
            <person name="Walter M.C."/>
            <person name="O'Connor E."/>
            <person name="Balint B."/>
            <person name="Krizsan K."/>
            <person name="Kiss B."/>
            <person name="Hess J."/>
            <person name="Varga T."/>
            <person name="Slot J."/>
            <person name="Riley R."/>
            <person name="Boka B."/>
            <person name="Rigling D."/>
            <person name="Barry K."/>
            <person name="Lee J."/>
            <person name="Mihaltcheva S."/>
            <person name="LaButti K."/>
            <person name="Lipzen A."/>
            <person name="Waldron R."/>
            <person name="Moloney N.M."/>
            <person name="Sperisen C."/>
            <person name="Kredics L."/>
            <person name="Vagvoelgyi C."/>
            <person name="Patrignani A."/>
            <person name="Fitzpatrick D."/>
            <person name="Nagy I."/>
            <person name="Doyle S."/>
            <person name="Anderson J.B."/>
            <person name="Grigoriev I.V."/>
            <person name="Gueldener U."/>
            <person name="Muensterkoetter M."/>
            <person name="Nagy L.G."/>
        </authorList>
    </citation>
    <scope>NUCLEOTIDE SEQUENCE [LARGE SCALE GENOMIC DNA]</scope>
    <source>
        <strain evidence="2">Ar21-2</strain>
    </source>
</reference>
<dbReference type="EMBL" id="KZ293691">
    <property type="protein sequence ID" value="PBK85445.1"/>
    <property type="molecule type" value="Genomic_DNA"/>
</dbReference>
<proteinExistence type="predicted"/>